<keyword evidence="1" id="KW-0175">Coiled coil</keyword>
<dbReference type="InterPro" id="IPR056453">
    <property type="entry name" value="HTH_DNAJC9"/>
</dbReference>
<dbReference type="CDD" id="cd06257">
    <property type="entry name" value="DnaJ"/>
    <property type="match status" value="1"/>
</dbReference>
<evidence type="ECO:0000313" key="5">
    <source>
        <dbReference type="Proteomes" id="UP000019335"/>
    </source>
</evidence>
<reference evidence="4 5" key="1">
    <citation type="journal article" date="2014" name="Mol. Plant">
        <title>Chromosome Scale Genome Assembly and Transcriptome Profiling of Nannochloropsis gaditana in Nitrogen Depletion.</title>
        <authorList>
            <person name="Corteggiani Carpinelli E."/>
            <person name="Telatin A."/>
            <person name="Vitulo N."/>
            <person name="Forcato C."/>
            <person name="D'Angelo M."/>
            <person name="Schiavon R."/>
            <person name="Vezzi A."/>
            <person name="Giacometti G.M."/>
            <person name="Morosinotto T."/>
            <person name="Valle G."/>
        </authorList>
    </citation>
    <scope>NUCLEOTIDE SEQUENCE [LARGE SCALE GENOMIC DNA]</scope>
    <source>
        <strain evidence="4 5">B-31</strain>
    </source>
</reference>
<dbReference type="PROSITE" id="PS50076">
    <property type="entry name" value="DNAJ_2"/>
    <property type="match status" value="1"/>
</dbReference>
<dbReference type="PANTHER" id="PTHR44144">
    <property type="entry name" value="DNAJ HOMOLOG SUBFAMILY C MEMBER 9"/>
    <property type="match status" value="1"/>
</dbReference>
<feature type="compositionally biased region" description="Basic residues" evidence="2">
    <location>
        <begin position="246"/>
        <end position="259"/>
    </location>
</feature>
<dbReference type="Proteomes" id="UP000019335">
    <property type="component" value="Chromosome 11"/>
</dbReference>
<accession>W7TPA4</accession>
<dbReference type="InterPro" id="IPR052594">
    <property type="entry name" value="J_domain-containing_protein"/>
</dbReference>
<gene>
    <name evidence="4" type="primary">DNJC9</name>
    <name evidence="4" type="ORF">Naga_100005g80</name>
</gene>
<dbReference type="Pfam" id="PF00226">
    <property type="entry name" value="DnaJ"/>
    <property type="match status" value="1"/>
</dbReference>
<dbReference type="PANTHER" id="PTHR44144:SF1">
    <property type="entry name" value="DNAJ HOMOLOG SUBFAMILY C MEMBER 9"/>
    <property type="match status" value="1"/>
</dbReference>
<keyword evidence="5" id="KW-1185">Reference proteome</keyword>
<feature type="coiled-coil region" evidence="1">
    <location>
        <begin position="120"/>
        <end position="147"/>
    </location>
</feature>
<sequence>MGALEAMTTPQAQVAKAFGKKKTLYEILDVAKDAASAVIRKAYFKMALTCHPDKCPEDPEATARFQALSIVHATLSDADKRRNYDETGEIGSEDAELNQSEQEWYDYWRALFPTVTVEKIDRFKEEYRESEEEARDVLKAYEEAQGKMSLVIDSVMLATDEDEGRFRKMIEEAIVNKRVKRLKCFKAEVRKDLKRKKRAEKEAKEAEELLEAIQARRGPDALATMGRDRQQQMSSFLQSLEEKYGKGKKPKDRGHRRCGFRAPAGLPLQKESGGATRLAPQIWRATHVLRRARRVDISVVGARGHFVARSVITTPWRSMGWPGVYTRWKTARGRSRVGCATVDELIGWNSLSVSLKHALIDD</sequence>
<dbReference type="GO" id="GO:0005737">
    <property type="term" value="C:cytoplasm"/>
    <property type="evidence" value="ECO:0007669"/>
    <property type="project" value="TreeGrafter"/>
</dbReference>
<dbReference type="Pfam" id="PF23302">
    <property type="entry name" value="HTH_DNAJC9"/>
    <property type="match status" value="1"/>
</dbReference>
<dbReference type="InterPro" id="IPR001623">
    <property type="entry name" value="DnaJ_domain"/>
</dbReference>
<dbReference type="SUPFAM" id="SSF46565">
    <property type="entry name" value="Chaperone J-domain"/>
    <property type="match status" value="1"/>
</dbReference>
<feature type="domain" description="J" evidence="3">
    <location>
        <begin position="23"/>
        <end position="88"/>
    </location>
</feature>
<name>W7TPA4_9STRA</name>
<dbReference type="SMART" id="SM00271">
    <property type="entry name" value="DnaJ"/>
    <property type="match status" value="1"/>
</dbReference>
<proteinExistence type="predicted"/>
<protein>
    <submittedName>
        <fullName evidence="4">Subfamily member 9</fullName>
    </submittedName>
</protein>
<feature type="region of interest" description="Disordered" evidence="2">
    <location>
        <begin position="244"/>
        <end position="272"/>
    </location>
</feature>
<dbReference type="OrthoDB" id="110024at2759"/>
<evidence type="ECO:0000256" key="2">
    <source>
        <dbReference type="SAM" id="MobiDB-lite"/>
    </source>
</evidence>
<feature type="coiled-coil region" evidence="1">
    <location>
        <begin position="182"/>
        <end position="216"/>
    </location>
</feature>
<evidence type="ECO:0000259" key="3">
    <source>
        <dbReference type="PROSITE" id="PS50076"/>
    </source>
</evidence>
<comment type="caution">
    <text evidence="4">The sequence shown here is derived from an EMBL/GenBank/DDBJ whole genome shotgun (WGS) entry which is preliminary data.</text>
</comment>
<evidence type="ECO:0000256" key="1">
    <source>
        <dbReference type="SAM" id="Coils"/>
    </source>
</evidence>
<dbReference type="EMBL" id="AZIL01000936">
    <property type="protein sequence ID" value="EWM25343.1"/>
    <property type="molecule type" value="Genomic_DNA"/>
</dbReference>
<dbReference type="GO" id="GO:0031072">
    <property type="term" value="F:heat shock protein binding"/>
    <property type="evidence" value="ECO:0007669"/>
    <property type="project" value="TreeGrafter"/>
</dbReference>
<evidence type="ECO:0000313" key="4">
    <source>
        <dbReference type="EMBL" id="EWM25343.1"/>
    </source>
</evidence>
<dbReference type="InterPro" id="IPR018253">
    <property type="entry name" value="DnaJ_domain_CS"/>
</dbReference>
<organism evidence="4 5">
    <name type="scientific">Nannochloropsis gaditana</name>
    <dbReference type="NCBI Taxonomy" id="72520"/>
    <lineage>
        <taxon>Eukaryota</taxon>
        <taxon>Sar</taxon>
        <taxon>Stramenopiles</taxon>
        <taxon>Ochrophyta</taxon>
        <taxon>Eustigmatophyceae</taxon>
        <taxon>Eustigmatales</taxon>
        <taxon>Monodopsidaceae</taxon>
        <taxon>Nannochloropsis</taxon>
    </lineage>
</organism>
<dbReference type="AlphaFoldDB" id="W7TPA4"/>
<dbReference type="Gene3D" id="1.10.287.110">
    <property type="entry name" value="DnaJ domain"/>
    <property type="match status" value="1"/>
</dbReference>
<dbReference type="InterPro" id="IPR036869">
    <property type="entry name" value="J_dom_sf"/>
</dbReference>
<dbReference type="PRINTS" id="PR00625">
    <property type="entry name" value="JDOMAIN"/>
</dbReference>
<dbReference type="PROSITE" id="PS00636">
    <property type="entry name" value="DNAJ_1"/>
    <property type="match status" value="1"/>
</dbReference>
<dbReference type="GO" id="GO:0005634">
    <property type="term" value="C:nucleus"/>
    <property type="evidence" value="ECO:0007669"/>
    <property type="project" value="TreeGrafter"/>
</dbReference>